<keyword evidence="5" id="KW-1185">Reference proteome</keyword>
<dbReference type="EMBL" id="BMIV01000031">
    <property type="protein sequence ID" value="GGF80904.1"/>
    <property type="molecule type" value="Genomic_DNA"/>
</dbReference>
<protein>
    <submittedName>
        <fullName evidence="4">D-amino-acid oxidase</fullName>
    </submittedName>
</protein>
<evidence type="ECO:0000259" key="3">
    <source>
        <dbReference type="Pfam" id="PF01266"/>
    </source>
</evidence>
<evidence type="ECO:0000313" key="4">
    <source>
        <dbReference type="EMBL" id="GGF80904.1"/>
    </source>
</evidence>
<gene>
    <name evidence="4" type="ORF">GCM10011402_36890</name>
</gene>
<dbReference type="InterPro" id="IPR006076">
    <property type="entry name" value="FAD-dep_OxRdtase"/>
</dbReference>
<dbReference type="PANTHER" id="PTHR13847">
    <property type="entry name" value="SARCOSINE DEHYDROGENASE-RELATED"/>
    <property type="match status" value="1"/>
</dbReference>
<keyword evidence="2" id="KW-0560">Oxidoreductase</keyword>
<dbReference type="InterPro" id="IPR036188">
    <property type="entry name" value="FAD/NAD-bd_sf"/>
</dbReference>
<proteinExistence type="inferred from homology"/>
<evidence type="ECO:0000256" key="1">
    <source>
        <dbReference type="ARBA" id="ARBA00009410"/>
    </source>
</evidence>
<comment type="similarity">
    <text evidence="1">Belongs to the DadA oxidoreductase family.</text>
</comment>
<evidence type="ECO:0000256" key="2">
    <source>
        <dbReference type="ARBA" id="ARBA00023002"/>
    </source>
</evidence>
<sequence length="468" mass="50804">MTKISVPVTPFTGDSTLPKAVDVVVIGGGIIGITTALELAERGVSVAVCEKGVIAGEQSSRNWGWTRQMGRDERELPLCMHSVTLWSQMNNRIGRDTGWRRTGIAYLSYTRRDLKGWLNWAEIGKRHGLDARMLSQAEIAEKLPGNNGGILGVLHTGSDGRAEPWIAVPAMAEAAREKGAHILTNCAVRAVETSAGRVSSVVTERGEIRCSSVVLAGGIWSRLFAGNMGIDFPQLKVIGPVAHVDGVEGLTDMPVGAGDFAYRKRIDGSFTVAVRNKNLAPLTPDHFRLLTEFFPTFLTTWRELSLRFNGTFFEELMTRRKWRPDQQSPFEAIRTMDPPSSSAFTRAALRNLTRAFPGFAKARVLREWGGVMDATPDAIPVISPVHTRPGFYLASGFSGHGFGIGPGAGQLMADLITSDTPSVDPAVFDIARLRPKYGRAAAGISARHADQKAGWDTGAISRKTVLRP</sequence>
<dbReference type="PANTHER" id="PTHR13847:SF280">
    <property type="entry name" value="D-AMINO ACID DEHYDROGENASE"/>
    <property type="match status" value="1"/>
</dbReference>
<feature type="domain" description="FAD dependent oxidoreductase" evidence="3">
    <location>
        <begin position="22"/>
        <end position="415"/>
    </location>
</feature>
<dbReference type="Pfam" id="PF01266">
    <property type="entry name" value="DAO"/>
    <property type="match status" value="1"/>
</dbReference>
<dbReference type="Gene3D" id="3.50.50.60">
    <property type="entry name" value="FAD/NAD(P)-binding domain"/>
    <property type="match status" value="2"/>
</dbReference>
<dbReference type="Proteomes" id="UP000640509">
    <property type="component" value="Unassembled WGS sequence"/>
</dbReference>
<organism evidence="4 5">
    <name type="scientific">Paracoccus acridae</name>
    <dbReference type="NCBI Taxonomy" id="1795310"/>
    <lineage>
        <taxon>Bacteria</taxon>
        <taxon>Pseudomonadati</taxon>
        <taxon>Pseudomonadota</taxon>
        <taxon>Alphaproteobacteria</taxon>
        <taxon>Rhodobacterales</taxon>
        <taxon>Paracoccaceae</taxon>
        <taxon>Paracoccus</taxon>
    </lineage>
</organism>
<dbReference type="RefSeq" id="WP_103173631.1">
    <property type="nucleotide sequence ID" value="NZ_BMIV01000031.1"/>
</dbReference>
<dbReference type="Gene3D" id="3.30.9.10">
    <property type="entry name" value="D-Amino Acid Oxidase, subunit A, domain 2"/>
    <property type="match status" value="2"/>
</dbReference>
<comment type="caution">
    <text evidence="4">The sequence shown here is derived from an EMBL/GenBank/DDBJ whole genome shotgun (WGS) entry which is preliminary data.</text>
</comment>
<name>A0ABQ1VMA8_9RHOB</name>
<dbReference type="SUPFAM" id="SSF51905">
    <property type="entry name" value="FAD/NAD(P)-binding domain"/>
    <property type="match status" value="1"/>
</dbReference>
<accession>A0ABQ1VMA8</accession>
<reference evidence="5" key="1">
    <citation type="journal article" date="2019" name="Int. J. Syst. Evol. Microbiol.">
        <title>The Global Catalogue of Microorganisms (GCM) 10K type strain sequencing project: providing services to taxonomists for standard genome sequencing and annotation.</title>
        <authorList>
            <consortium name="The Broad Institute Genomics Platform"/>
            <consortium name="The Broad Institute Genome Sequencing Center for Infectious Disease"/>
            <person name="Wu L."/>
            <person name="Ma J."/>
        </authorList>
    </citation>
    <scope>NUCLEOTIDE SEQUENCE [LARGE SCALE GENOMIC DNA]</scope>
    <source>
        <strain evidence="5">CGMCC 1.15419</strain>
    </source>
</reference>
<evidence type="ECO:0000313" key="5">
    <source>
        <dbReference type="Proteomes" id="UP000640509"/>
    </source>
</evidence>